<name>A0AAP4BB63_9FIRM</name>
<keyword evidence="2" id="KW-1185">Reference proteome</keyword>
<dbReference type="EMBL" id="JASGBQ010000012">
    <property type="protein sequence ID" value="MDI9242430.1"/>
    <property type="molecule type" value="Genomic_DNA"/>
</dbReference>
<dbReference type="Proteomes" id="UP001300383">
    <property type="component" value="Unassembled WGS sequence"/>
</dbReference>
<evidence type="ECO:0000313" key="2">
    <source>
        <dbReference type="Proteomes" id="UP001300383"/>
    </source>
</evidence>
<comment type="caution">
    <text evidence="1">The sequence shown here is derived from an EMBL/GenBank/DDBJ whole genome shotgun (WGS) entry which is preliminary data.</text>
</comment>
<organism evidence="1 2">
    <name type="scientific">Fusibacillus kribbianus</name>
    <dbReference type="NCBI Taxonomy" id="3044208"/>
    <lineage>
        <taxon>Bacteria</taxon>
        <taxon>Bacillati</taxon>
        <taxon>Bacillota</taxon>
        <taxon>Clostridia</taxon>
        <taxon>Lachnospirales</taxon>
        <taxon>Lachnospiraceae</taxon>
        <taxon>Fusibacillus</taxon>
    </lineage>
</organism>
<accession>A0AAP4BB63</accession>
<dbReference type="AlphaFoldDB" id="A0AAP4BB63"/>
<gene>
    <name evidence="1" type="ORF">QJ036_08085</name>
</gene>
<protein>
    <submittedName>
        <fullName evidence="1">Uncharacterized protein</fullName>
    </submittedName>
</protein>
<proteinExistence type="predicted"/>
<reference evidence="1 2" key="1">
    <citation type="submission" date="2023-05" db="EMBL/GenBank/DDBJ databases">
        <title>[ruminococcus] sp. nov., isolated from a pig farm feces dump.</title>
        <authorList>
            <person name="Chang Y.-H."/>
        </authorList>
    </citation>
    <scope>NUCLEOTIDE SEQUENCE [LARGE SCALE GENOMIC DNA]</scope>
    <source>
        <strain evidence="1 2">YH-rum2234</strain>
    </source>
</reference>
<sequence>MEPRTFFDALPDRFIREAGADTLFRKRELIFSGIITDFRLILLCAWRDVFLFAFPGKNWKAVILFFE</sequence>
<evidence type="ECO:0000313" key="1">
    <source>
        <dbReference type="EMBL" id="MDI9242430.1"/>
    </source>
</evidence>